<dbReference type="PRINTS" id="PR01483">
    <property type="entry name" value="FASYNTHASE"/>
</dbReference>
<dbReference type="GO" id="GO:0004312">
    <property type="term" value="F:fatty acid synthase activity"/>
    <property type="evidence" value="ECO:0007669"/>
    <property type="project" value="InterPro"/>
</dbReference>
<dbReference type="InterPro" id="IPR003965">
    <property type="entry name" value="Fatty_acid_synthase"/>
</dbReference>
<dbReference type="Gene3D" id="3.10.129.10">
    <property type="entry name" value="Hotdog Thioesterase"/>
    <property type="match status" value="1"/>
</dbReference>
<evidence type="ECO:0000313" key="2">
    <source>
        <dbReference type="EMBL" id="NBR93584.1"/>
    </source>
</evidence>
<name>A0A965GBU5_9PROT</name>
<dbReference type="InterPro" id="IPR029069">
    <property type="entry name" value="HotDog_dom_sf"/>
</dbReference>
<gene>
    <name evidence="2" type="ORF">EBT44_01820</name>
</gene>
<dbReference type="PANTHER" id="PTHR43841:SF3">
    <property type="entry name" value="(3R)-HYDROXYACYL-ACP DEHYDRATASE SUBUNIT HADB"/>
    <property type="match status" value="1"/>
</dbReference>
<comment type="caution">
    <text evidence="2">The sequence shown here is derived from an EMBL/GenBank/DDBJ whole genome shotgun (WGS) entry which is preliminary data.</text>
</comment>
<dbReference type="Proteomes" id="UP000740727">
    <property type="component" value="Unassembled WGS sequence"/>
</dbReference>
<dbReference type="EMBL" id="RFXN01000012">
    <property type="protein sequence ID" value="NBR93584.1"/>
    <property type="molecule type" value="Genomic_DNA"/>
</dbReference>
<evidence type="ECO:0000313" key="3">
    <source>
        <dbReference type="Proteomes" id="UP000740727"/>
    </source>
</evidence>
<dbReference type="SUPFAM" id="SSF54637">
    <property type="entry name" value="Thioesterase/thiol ester dehydrase-isomerase"/>
    <property type="match status" value="1"/>
</dbReference>
<organism evidence="2 3">
    <name type="scientific">Candidatus Fonsibacter lacus</name>
    <dbReference type="NCBI Taxonomy" id="2576439"/>
    <lineage>
        <taxon>Bacteria</taxon>
        <taxon>Pseudomonadati</taxon>
        <taxon>Pseudomonadota</taxon>
        <taxon>Alphaproteobacteria</taxon>
        <taxon>Candidatus Pelagibacterales</taxon>
        <taxon>Candidatus Pelagibacterales incertae sedis</taxon>
        <taxon>Candidatus Fonsibacter</taxon>
    </lineage>
</organism>
<accession>A0A965GBU5</accession>
<sequence length="132" mass="14631">MIWQIEMEFAERIFYINRESLKKYADASGDQNPIHQSEEFAKSVGLPNVIAHGMFTMALAGEAVRSWIGSERFILEFNTRFAKPVIIPAGVDVAVSFTGKVIALTGEDLTIEVAAICDGNKVLNQTKVRVKL</sequence>
<evidence type="ECO:0000259" key="1">
    <source>
        <dbReference type="Pfam" id="PF01575"/>
    </source>
</evidence>
<dbReference type="GO" id="GO:0006633">
    <property type="term" value="P:fatty acid biosynthetic process"/>
    <property type="evidence" value="ECO:0007669"/>
    <property type="project" value="InterPro"/>
</dbReference>
<protein>
    <submittedName>
        <fullName evidence="2">Dehydratase</fullName>
    </submittedName>
</protein>
<feature type="domain" description="MaoC-like" evidence="1">
    <location>
        <begin position="16"/>
        <end position="101"/>
    </location>
</feature>
<dbReference type="PANTHER" id="PTHR43841">
    <property type="entry name" value="3-HYDROXYACYL-THIOESTER DEHYDRATASE HTDX-RELATED"/>
    <property type="match status" value="1"/>
</dbReference>
<dbReference type="AlphaFoldDB" id="A0A965GBU5"/>
<proteinExistence type="predicted"/>
<reference evidence="2" key="1">
    <citation type="submission" date="2018-10" db="EMBL/GenBank/DDBJ databases">
        <title>Iterative Subtractive Binning of Freshwater Chronoseries Metagenomes Recovers Nearly Complete Genomes from over Four Hundred Novel Species.</title>
        <authorList>
            <person name="Rodriguez-R L.M."/>
            <person name="Tsementzi D."/>
            <person name="Luo C."/>
            <person name="Konstantinidis K.T."/>
        </authorList>
    </citation>
    <scope>NUCLEOTIDE SEQUENCE</scope>
    <source>
        <strain evidence="2">WB5_2A_028</strain>
    </source>
</reference>
<dbReference type="InterPro" id="IPR002539">
    <property type="entry name" value="MaoC-like_dom"/>
</dbReference>
<dbReference type="GO" id="GO:0005835">
    <property type="term" value="C:fatty acid synthase complex"/>
    <property type="evidence" value="ECO:0007669"/>
    <property type="project" value="InterPro"/>
</dbReference>
<dbReference type="Pfam" id="PF01575">
    <property type="entry name" value="MaoC_dehydratas"/>
    <property type="match status" value="1"/>
</dbReference>